<accession>A0ABW8SAL2</accession>
<comment type="caution">
    <text evidence="1">The sequence shown here is derived from an EMBL/GenBank/DDBJ whole genome shotgun (WGS) entry which is preliminary data.</text>
</comment>
<proteinExistence type="predicted"/>
<organism evidence="1 2">
    <name type="scientific">Candidatus Clostridium helianthi</name>
    <dbReference type="NCBI Taxonomy" id="3381660"/>
    <lineage>
        <taxon>Bacteria</taxon>
        <taxon>Bacillati</taxon>
        <taxon>Bacillota</taxon>
        <taxon>Clostridia</taxon>
        <taxon>Eubacteriales</taxon>
        <taxon>Clostridiaceae</taxon>
        <taxon>Clostridium</taxon>
    </lineage>
</organism>
<keyword evidence="2" id="KW-1185">Reference proteome</keyword>
<dbReference type="Proteomes" id="UP001623600">
    <property type="component" value="Unassembled WGS sequence"/>
</dbReference>
<evidence type="ECO:0000313" key="2">
    <source>
        <dbReference type="Proteomes" id="UP001623600"/>
    </source>
</evidence>
<dbReference type="EMBL" id="JBJIAB010000036">
    <property type="protein sequence ID" value="MFL0167621.1"/>
    <property type="molecule type" value="Genomic_DNA"/>
</dbReference>
<gene>
    <name evidence="1" type="ORF">ACJDTP_21345</name>
</gene>
<reference evidence="1 2" key="1">
    <citation type="submission" date="2024-11" db="EMBL/GenBank/DDBJ databases">
        <authorList>
            <person name="Heng Y.C."/>
            <person name="Lim A.C.H."/>
            <person name="Lee J.K.Y."/>
            <person name="Kittelmann S."/>
        </authorList>
    </citation>
    <scope>NUCLEOTIDE SEQUENCE [LARGE SCALE GENOMIC DNA]</scope>
    <source>
        <strain evidence="1 2">WILCCON 0112</strain>
    </source>
</reference>
<sequence>MELDKCSELKWFNINNLPDDSMDIIKVVLDNYKDNIQYSEIIKA</sequence>
<evidence type="ECO:0000313" key="1">
    <source>
        <dbReference type="EMBL" id="MFL0167621.1"/>
    </source>
</evidence>
<evidence type="ECO:0008006" key="3">
    <source>
        <dbReference type="Google" id="ProtNLM"/>
    </source>
</evidence>
<name>A0ABW8SAL2_9CLOT</name>
<protein>
    <recommendedName>
        <fullName evidence="3">NUDIX hydrolase</fullName>
    </recommendedName>
</protein>